<evidence type="ECO:0000313" key="3">
    <source>
        <dbReference type="Proteomes" id="UP000237061"/>
    </source>
</evidence>
<evidence type="ECO:0000313" key="2">
    <source>
        <dbReference type="EMBL" id="POH75174.1"/>
    </source>
</evidence>
<keyword evidence="3" id="KW-1185">Reference proteome</keyword>
<sequence>MDWIPKDTDILTVFGAILAVGATVLGLVVGLGQLSGAARASRTIEWTSAALSVEKDSARQMVLERLKLRGQGYLIAAQYVPWWRFSSAIAWTLLSPAFVISAASRSSETLFLVIAVVAGVLNLTIMVRKAIRLYSERTRVARQFVLGGSDVEPVRIDTLAQMEGGTKREFLLGFVCAVTVMGTGVLLALALVEGCGSDAWLWVFVGGSACWGAFQVAHVHATQGAHQLTRLPAGHQEQSSQTSLAQSD</sequence>
<feature type="transmembrane region" description="Helical" evidence="1">
    <location>
        <begin position="82"/>
        <end position="103"/>
    </location>
</feature>
<dbReference type="EMBL" id="PPXC01000001">
    <property type="protein sequence ID" value="POH75174.1"/>
    <property type="molecule type" value="Genomic_DNA"/>
</dbReference>
<feature type="transmembrane region" description="Helical" evidence="1">
    <location>
        <begin position="199"/>
        <end position="221"/>
    </location>
</feature>
<reference evidence="2 3" key="1">
    <citation type="submission" date="2018-01" db="EMBL/GenBank/DDBJ databases">
        <title>Arthrobacter sp. nov., from glaciers in China.</title>
        <authorList>
            <person name="Liu Q."/>
            <person name="Xin Y.-H."/>
        </authorList>
    </citation>
    <scope>NUCLEOTIDE SEQUENCE [LARGE SCALE GENOMIC DNA]</scope>
    <source>
        <strain evidence="2 3">HLT2-12-2</strain>
    </source>
</reference>
<name>A0A2S4A1C5_ARTGL</name>
<organism evidence="2 3">
    <name type="scientific">Arthrobacter glacialis</name>
    <dbReference type="NCBI Taxonomy" id="1664"/>
    <lineage>
        <taxon>Bacteria</taxon>
        <taxon>Bacillati</taxon>
        <taxon>Actinomycetota</taxon>
        <taxon>Actinomycetes</taxon>
        <taxon>Micrococcales</taxon>
        <taxon>Micrococcaceae</taxon>
        <taxon>Arthrobacter</taxon>
    </lineage>
</organism>
<dbReference type="AlphaFoldDB" id="A0A2S4A1C5"/>
<keyword evidence="1" id="KW-0812">Transmembrane</keyword>
<comment type="caution">
    <text evidence="2">The sequence shown here is derived from an EMBL/GenBank/DDBJ whole genome shotgun (WGS) entry which is preliminary data.</text>
</comment>
<dbReference type="RefSeq" id="WP_103463832.1">
    <property type="nucleotide sequence ID" value="NZ_PPXC01000001.1"/>
</dbReference>
<keyword evidence="1" id="KW-1133">Transmembrane helix</keyword>
<evidence type="ECO:0000256" key="1">
    <source>
        <dbReference type="SAM" id="Phobius"/>
    </source>
</evidence>
<gene>
    <name evidence="2" type="ORF">CVS27_00750</name>
</gene>
<proteinExistence type="predicted"/>
<accession>A0A2S4A1C5</accession>
<feature type="transmembrane region" description="Helical" evidence="1">
    <location>
        <begin position="12"/>
        <end position="32"/>
    </location>
</feature>
<protein>
    <submittedName>
        <fullName evidence="2">Uncharacterized protein</fullName>
    </submittedName>
</protein>
<feature type="transmembrane region" description="Helical" evidence="1">
    <location>
        <begin position="170"/>
        <end position="193"/>
    </location>
</feature>
<feature type="transmembrane region" description="Helical" evidence="1">
    <location>
        <begin position="109"/>
        <end position="127"/>
    </location>
</feature>
<dbReference type="Proteomes" id="UP000237061">
    <property type="component" value="Unassembled WGS sequence"/>
</dbReference>
<keyword evidence="1" id="KW-0472">Membrane</keyword>